<dbReference type="InterPro" id="IPR052026">
    <property type="entry name" value="ExeA_AAA_ATPase_DNA-bind"/>
</dbReference>
<protein>
    <recommendedName>
        <fullName evidence="2">AAA+ ATPase domain-containing protein</fullName>
    </recommendedName>
</protein>
<organism evidence="3 4">
    <name type="scientific">Halochromatium glycolicum</name>
    <dbReference type="NCBI Taxonomy" id="85075"/>
    <lineage>
        <taxon>Bacteria</taxon>
        <taxon>Pseudomonadati</taxon>
        <taxon>Pseudomonadota</taxon>
        <taxon>Gammaproteobacteria</taxon>
        <taxon>Chromatiales</taxon>
        <taxon>Chromatiaceae</taxon>
        <taxon>Halochromatium</taxon>
    </lineage>
</organism>
<feature type="domain" description="AAA+ ATPase" evidence="2">
    <location>
        <begin position="42"/>
        <end position="170"/>
    </location>
</feature>
<evidence type="ECO:0000313" key="3">
    <source>
        <dbReference type="EMBL" id="MBK1703664.1"/>
    </source>
</evidence>
<reference evidence="3" key="2">
    <citation type="journal article" date="2020" name="Microorganisms">
        <title>Osmotic Adaptation and Compatible Solute Biosynthesis of Phototrophic Bacteria as Revealed from Genome Analyses.</title>
        <authorList>
            <person name="Imhoff J.F."/>
            <person name="Rahn T."/>
            <person name="Kunzel S."/>
            <person name="Keller A."/>
            <person name="Neulinger S.C."/>
        </authorList>
    </citation>
    <scope>NUCLEOTIDE SEQUENCE</scope>
    <source>
        <strain evidence="3">DSM 11080</strain>
    </source>
</reference>
<dbReference type="InterPro" id="IPR027417">
    <property type="entry name" value="P-loop_NTPase"/>
</dbReference>
<dbReference type="Gene3D" id="3.40.50.300">
    <property type="entry name" value="P-loop containing nucleotide triphosphate hydrolases"/>
    <property type="match status" value="1"/>
</dbReference>
<dbReference type="Proteomes" id="UP001296776">
    <property type="component" value="Unassembled WGS sequence"/>
</dbReference>
<name>A0AAJ0U1Q6_9GAMM</name>
<dbReference type="Pfam" id="PF13401">
    <property type="entry name" value="AAA_22"/>
    <property type="match status" value="1"/>
</dbReference>
<evidence type="ECO:0000259" key="2">
    <source>
        <dbReference type="SMART" id="SM00382"/>
    </source>
</evidence>
<dbReference type="InterPro" id="IPR049945">
    <property type="entry name" value="AAA_22"/>
</dbReference>
<sequence>MVWARFGCCEDPFRGAFDERFVYPASNQEVLFAQLLANVPESGSVSLLTAPPGTGKTMLLYRLADQLRRSLLRVAVFPTPLTSIASLASTCGGVERNGDDEGSQDPTLSCQQLLLSSASEPRWILLFDEAQALTDEVLGFLFDLTQLSGVSGRAPSILLSGQALLKDRLKEWSVARGVDAFWTHYRLAPFQASEVAALIRHRMRAAGCRRLDVCCPDAVEALTQYSEANPGRVLALLNLALFLAEEAGEAKISPEAVKRAASAMLLAGEPPVETGSSPIPVPSKESTCDHESSPVWSQRLNETATSTAERPSNDSELKPGDNRRLRTENEARETRRKTPGLQRYRLRAISLLGLGIAVGLGWLVVDQRKPPRPEVGTDLGPAVTPEGITRSSPNSRLVEVDDDSVAMQMATGEADRSPSATVVGARPLEIADVAALTVSNIEAGNEAGVSGDEPDDTSQPLSEPDTDEQILVSTEVRLLLSMAEAHLEADRLVAPRFNNALYAYRKVLRIDPGNQEVQSGLRAIRAKLRRFAKEERARGNELGAQRQLNKLSLLEGLE</sequence>
<dbReference type="PANTHER" id="PTHR35894:SF1">
    <property type="entry name" value="PHOSPHORIBULOKINASE _ URIDINE KINASE FAMILY"/>
    <property type="match status" value="1"/>
</dbReference>
<dbReference type="AlphaFoldDB" id="A0AAJ0U1Q6"/>
<feature type="region of interest" description="Disordered" evidence="1">
    <location>
        <begin position="445"/>
        <end position="466"/>
    </location>
</feature>
<proteinExistence type="predicted"/>
<gene>
    <name evidence="3" type="ORF">CKO40_03655</name>
</gene>
<feature type="compositionally biased region" description="Basic and acidic residues" evidence="1">
    <location>
        <begin position="311"/>
        <end position="333"/>
    </location>
</feature>
<feature type="compositionally biased region" description="Polar residues" evidence="1">
    <location>
        <begin position="294"/>
        <end position="310"/>
    </location>
</feature>
<evidence type="ECO:0000313" key="4">
    <source>
        <dbReference type="Proteomes" id="UP001296776"/>
    </source>
</evidence>
<feature type="region of interest" description="Disordered" evidence="1">
    <location>
        <begin position="269"/>
        <end position="337"/>
    </location>
</feature>
<reference evidence="3" key="1">
    <citation type="submission" date="2017-08" db="EMBL/GenBank/DDBJ databases">
        <authorList>
            <person name="Imhoff J.F."/>
            <person name="Rahn T."/>
            <person name="Kuenzel S."/>
            <person name="Neulinger S.C."/>
        </authorList>
    </citation>
    <scope>NUCLEOTIDE SEQUENCE</scope>
    <source>
        <strain evidence="3">DSM 11080</strain>
    </source>
</reference>
<dbReference type="SUPFAM" id="SSF52540">
    <property type="entry name" value="P-loop containing nucleoside triphosphate hydrolases"/>
    <property type="match status" value="1"/>
</dbReference>
<feature type="region of interest" description="Disordered" evidence="1">
    <location>
        <begin position="373"/>
        <end position="394"/>
    </location>
</feature>
<comment type="caution">
    <text evidence="3">The sequence shown here is derived from an EMBL/GenBank/DDBJ whole genome shotgun (WGS) entry which is preliminary data.</text>
</comment>
<dbReference type="SMART" id="SM00382">
    <property type="entry name" value="AAA"/>
    <property type="match status" value="1"/>
</dbReference>
<keyword evidence="4" id="KW-1185">Reference proteome</keyword>
<dbReference type="PANTHER" id="PTHR35894">
    <property type="entry name" value="GENERAL SECRETION PATHWAY PROTEIN A-RELATED"/>
    <property type="match status" value="1"/>
</dbReference>
<dbReference type="InterPro" id="IPR003593">
    <property type="entry name" value="AAA+_ATPase"/>
</dbReference>
<evidence type="ECO:0000256" key="1">
    <source>
        <dbReference type="SAM" id="MobiDB-lite"/>
    </source>
</evidence>
<accession>A0AAJ0U1Q6</accession>
<dbReference type="GO" id="GO:0016887">
    <property type="term" value="F:ATP hydrolysis activity"/>
    <property type="evidence" value="ECO:0007669"/>
    <property type="project" value="InterPro"/>
</dbReference>
<dbReference type="EMBL" id="NRSJ01000004">
    <property type="protein sequence ID" value="MBK1703664.1"/>
    <property type="molecule type" value="Genomic_DNA"/>
</dbReference>